<keyword evidence="13" id="KW-0325">Glycoprotein</keyword>
<evidence type="ECO:0000256" key="11">
    <source>
        <dbReference type="ARBA" id="ARBA00023136"/>
    </source>
</evidence>
<comment type="subunit">
    <text evidence="15">Interacts with ITGAL, ITGAM and ITGB2. Interacts with thrombin/F2; this interaction switches the specificity of thrombin from a procoagulant to an anticoagulant and antifibrinolytic protease. Interacts with ANGP1 and ANGP2; these interactions significantly inhibit the generation of activated PC and TAFIa/CPB2 by the thrombin/thrombomodulin complex. Interacts with PF4; this interaction enhances generation of activated protein C. Interacts with HMGB1; this interaction inhibits HMGB1 inflammatory activity.</text>
</comment>
<keyword evidence="6 18" id="KW-0732">Signal</keyword>
<evidence type="ECO:0000256" key="17">
    <source>
        <dbReference type="SAM" id="Phobius"/>
    </source>
</evidence>
<keyword evidence="4" id="KW-0597">Phosphoprotein</keyword>
<sequence length="559" mass="60381">MLLLAIFFICLRPVLSSHVDQPKNTAVCIEKYCYTLFWSTKRFQGANKLCEKLGGHLMTVRSTVAADAISQMMGGGGAAAGTGSPVLWIGLQLPQGCTDPAKRLRGFQWVTGDEQSDYSNWQGNGTTCEPRCVTVLPDQSWQETDCAAKADGFLCEFTFGATCSPVTATPGQTVLYNTTFGIEGGDFLALPPGTRALIPSLGLELLCAGDGRWSREAAGAWDCEVERGGCGHTCQDSRCSCPAGQRLAADGRSCSPPPGPCEPSPCQHMCFPHGGDFLCMCHEGFELEEDGLRCRDIDDCALVPSVCEQGCSNLPGAFRCHCFQGYEEVNGKCEDTDECLEPSFYLQCEHECRNLPGGFECLCDPPYVLDPQRPGRCKLFCNTTECPAKCTQHPPSCECPDGFLIDDADSSNPICVDIDDCDSVTCDFECLNLPGAYECLCPPGQLLQADKTSCRPEGDEGSGATDEPEYSTARMPFTTAAPPVLDSFGLGILLGVIVGMLLMIFLIALIHCLLKKHYAAKRALDYKCHSTEKEVVLQKVTSDCPSNPNHADPSNITIK</sequence>
<accession>A0A6P7XND6</accession>
<dbReference type="RefSeq" id="XP_030052150.1">
    <property type="nucleotide sequence ID" value="XM_030196290.1"/>
</dbReference>
<evidence type="ECO:0000256" key="14">
    <source>
        <dbReference type="ARBA" id="ARBA00045242"/>
    </source>
</evidence>
<dbReference type="InterPro" id="IPR016186">
    <property type="entry name" value="C-type_lectin-like/link_sf"/>
</dbReference>
<dbReference type="GO" id="GO:0005509">
    <property type="term" value="F:calcium ion binding"/>
    <property type="evidence" value="ECO:0007669"/>
    <property type="project" value="InterPro"/>
</dbReference>
<feature type="domain" description="C-type lectin" evidence="19">
    <location>
        <begin position="29"/>
        <end position="146"/>
    </location>
</feature>
<dbReference type="InterPro" id="IPR000742">
    <property type="entry name" value="EGF"/>
</dbReference>
<evidence type="ECO:0000256" key="2">
    <source>
        <dbReference type="ARBA" id="ARBA00019822"/>
    </source>
</evidence>
<dbReference type="OrthoDB" id="4062651at2759"/>
<dbReference type="SUPFAM" id="SSF57184">
    <property type="entry name" value="Growth factor receptor domain"/>
    <property type="match status" value="2"/>
</dbReference>
<dbReference type="Pfam" id="PF09064">
    <property type="entry name" value="EGF_Tme5"/>
    <property type="match status" value="1"/>
</dbReference>
<dbReference type="SMART" id="SM00181">
    <property type="entry name" value="EGF"/>
    <property type="match status" value="6"/>
</dbReference>
<keyword evidence="3" id="KW-0245">EGF-like domain</keyword>
<evidence type="ECO:0000256" key="4">
    <source>
        <dbReference type="ARBA" id="ARBA00022553"/>
    </source>
</evidence>
<protein>
    <recommendedName>
        <fullName evidence="2">Thrombomodulin</fullName>
    </recommendedName>
</protein>
<dbReference type="PRINTS" id="PR00907">
    <property type="entry name" value="THRMBOMODULN"/>
</dbReference>
<dbReference type="Gene3D" id="2.10.25.10">
    <property type="entry name" value="Laminin"/>
    <property type="match status" value="6"/>
</dbReference>
<organism evidence="20 21">
    <name type="scientific">Microcaecilia unicolor</name>
    <dbReference type="NCBI Taxonomy" id="1415580"/>
    <lineage>
        <taxon>Eukaryota</taxon>
        <taxon>Metazoa</taxon>
        <taxon>Chordata</taxon>
        <taxon>Craniata</taxon>
        <taxon>Vertebrata</taxon>
        <taxon>Euteleostomi</taxon>
        <taxon>Amphibia</taxon>
        <taxon>Gymnophiona</taxon>
        <taxon>Siphonopidae</taxon>
        <taxon>Microcaecilia</taxon>
    </lineage>
</organism>
<dbReference type="GO" id="GO:0016020">
    <property type="term" value="C:membrane"/>
    <property type="evidence" value="ECO:0007669"/>
    <property type="project" value="UniProtKB-SubCell"/>
</dbReference>
<dbReference type="AlphaFoldDB" id="A0A6P7XND6"/>
<evidence type="ECO:0000313" key="20">
    <source>
        <dbReference type="Proteomes" id="UP000515156"/>
    </source>
</evidence>
<feature type="transmembrane region" description="Helical" evidence="17">
    <location>
        <begin position="488"/>
        <end position="514"/>
    </location>
</feature>
<keyword evidence="9" id="KW-0654">Proteoglycan</keyword>
<dbReference type="Pfam" id="PF00059">
    <property type="entry name" value="Lectin_C"/>
    <property type="match status" value="1"/>
</dbReference>
<dbReference type="InterPro" id="IPR057350">
    <property type="entry name" value="THBD"/>
</dbReference>
<comment type="subcellular location">
    <subcellularLocation>
        <location evidence="1">Membrane</location>
        <topology evidence="1">Single-pass type I membrane protein</topology>
    </subcellularLocation>
</comment>
<dbReference type="PANTHER" id="PTHR14789">
    <property type="entry name" value="CHONDROLECTIN VARIANT CHODLFDELTAE"/>
    <property type="match status" value="1"/>
</dbReference>
<evidence type="ECO:0000313" key="21">
    <source>
        <dbReference type="RefSeq" id="XP_030052150.1"/>
    </source>
</evidence>
<keyword evidence="5 17" id="KW-0812">Transmembrane</keyword>
<dbReference type="InterPro" id="IPR051505">
    <property type="entry name" value="C-type_lectin_domain"/>
</dbReference>
<dbReference type="FunFam" id="2.10.25.10:FF:000119">
    <property type="entry name" value="vitamin K-dependent protein S"/>
    <property type="match status" value="1"/>
</dbReference>
<evidence type="ECO:0000256" key="15">
    <source>
        <dbReference type="ARBA" id="ARBA00046453"/>
    </source>
</evidence>
<keyword evidence="11 17" id="KW-0472">Membrane</keyword>
<dbReference type="PIRSF" id="PIRSF001775">
    <property type="entry name" value="CD93/CD141"/>
    <property type="match status" value="1"/>
</dbReference>
<keyword evidence="12" id="KW-1015">Disulfide bond</keyword>
<dbReference type="InterPro" id="IPR018097">
    <property type="entry name" value="EGF_Ca-bd_CS"/>
</dbReference>
<dbReference type="SMART" id="SM00179">
    <property type="entry name" value="EGF_CA"/>
    <property type="match status" value="4"/>
</dbReference>
<evidence type="ECO:0000256" key="13">
    <source>
        <dbReference type="ARBA" id="ARBA00023180"/>
    </source>
</evidence>
<dbReference type="SUPFAM" id="SSF56436">
    <property type="entry name" value="C-type lectin-like"/>
    <property type="match status" value="1"/>
</dbReference>
<dbReference type="PROSITE" id="PS50041">
    <property type="entry name" value="C_TYPE_LECTIN_2"/>
    <property type="match status" value="1"/>
</dbReference>
<dbReference type="PANTHER" id="PTHR14789:SF9">
    <property type="entry name" value="THROMBOMODULIN"/>
    <property type="match status" value="1"/>
</dbReference>
<dbReference type="Proteomes" id="UP000515156">
    <property type="component" value="Chromosome 3"/>
</dbReference>
<keyword evidence="10 17" id="KW-1133">Transmembrane helix</keyword>
<feature type="chain" id="PRO_5027710411" description="Thrombomodulin" evidence="18">
    <location>
        <begin position="17"/>
        <end position="559"/>
    </location>
</feature>
<evidence type="ECO:0000256" key="8">
    <source>
        <dbReference type="ARBA" id="ARBA00022737"/>
    </source>
</evidence>
<dbReference type="InParanoid" id="A0A6P7XND6"/>
<comment type="function">
    <text evidence="14">Endothelial cell receptor that plays a critical role in regulating several physiological processes including hemostasis, coagulation, fibrinolysis, inflammation, and angiogenesis. Acts as a cofactor for thrombin activation of protein C/PROC on the surface of vascular endothelial cells leading to initiation of the activated protein C anticoagulant pathway. Also accelerates the activation of the plasma carboxypeptidase B2/CPB2, which catalyzes removal of C-terminal basic amino acids from its substrates including kinins or anaphylatoxins leading to fibrinolysis inhibition. Plays critical protective roles in changing the cleavage specificity of protease-activated receptor 1/PAR1, inhibiting endothelial cell permeability and inflammation. Suppresses inflammation distinctly from its anticoagulant cofactor activity by sequestering HMGB1 thereby preventing it from engaging cellular receptors such as RAGE and contributing to the inflammatory response.</text>
</comment>
<dbReference type="InterPro" id="IPR015149">
    <property type="entry name" value="Tme5_EGF-like"/>
</dbReference>
<evidence type="ECO:0000256" key="3">
    <source>
        <dbReference type="ARBA" id="ARBA00022536"/>
    </source>
</evidence>
<dbReference type="Pfam" id="PF25444">
    <property type="entry name" value="THBD"/>
    <property type="match status" value="1"/>
</dbReference>
<dbReference type="InterPro" id="IPR016187">
    <property type="entry name" value="CTDL_fold"/>
</dbReference>
<dbReference type="GeneID" id="115465653"/>
<dbReference type="FunCoup" id="A0A6P7XND6">
    <property type="interactions" value="107"/>
</dbReference>
<dbReference type="SMART" id="SM00034">
    <property type="entry name" value="CLECT"/>
    <property type="match status" value="1"/>
</dbReference>
<dbReference type="InterPro" id="IPR001881">
    <property type="entry name" value="EGF-like_Ca-bd_dom"/>
</dbReference>
<dbReference type="GO" id="GO:0030246">
    <property type="term" value="F:carbohydrate binding"/>
    <property type="evidence" value="ECO:0007669"/>
    <property type="project" value="UniProtKB-KW"/>
</dbReference>
<evidence type="ECO:0000256" key="7">
    <source>
        <dbReference type="ARBA" id="ARBA00022734"/>
    </source>
</evidence>
<proteinExistence type="predicted"/>
<evidence type="ECO:0000256" key="5">
    <source>
        <dbReference type="ARBA" id="ARBA00022692"/>
    </source>
</evidence>
<evidence type="ECO:0000256" key="6">
    <source>
        <dbReference type="ARBA" id="ARBA00022729"/>
    </source>
</evidence>
<keyword evidence="8" id="KW-0677">Repeat</keyword>
<dbReference type="PROSITE" id="PS01186">
    <property type="entry name" value="EGF_2"/>
    <property type="match status" value="2"/>
</dbReference>
<keyword evidence="7" id="KW-0430">Lectin</keyword>
<name>A0A6P7XND6_9AMPH</name>
<reference evidence="21" key="1">
    <citation type="submission" date="2025-08" db="UniProtKB">
        <authorList>
            <consortium name="RefSeq"/>
        </authorList>
    </citation>
    <scope>IDENTIFICATION</scope>
</reference>
<keyword evidence="20" id="KW-1185">Reference proteome</keyword>
<dbReference type="InterPro" id="IPR009030">
    <property type="entry name" value="Growth_fac_rcpt_cys_sf"/>
</dbReference>
<dbReference type="Pfam" id="PF07645">
    <property type="entry name" value="EGF_CA"/>
    <property type="match status" value="3"/>
</dbReference>
<evidence type="ECO:0000256" key="10">
    <source>
        <dbReference type="ARBA" id="ARBA00022989"/>
    </source>
</evidence>
<evidence type="ECO:0000256" key="18">
    <source>
        <dbReference type="SAM" id="SignalP"/>
    </source>
</evidence>
<feature type="signal peptide" evidence="18">
    <location>
        <begin position="1"/>
        <end position="16"/>
    </location>
</feature>
<dbReference type="InterPro" id="IPR001304">
    <property type="entry name" value="C-type_lectin-like"/>
</dbReference>
<feature type="region of interest" description="Disordered" evidence="16">
    <location>
        <begin position="452"/>
        <end position="471"/>
    </location>
</feature>
<dbReference type="GO" id="GO:0004888">
    <property type="term" value="F:transmembrane signaling receptor activity"/>
    <property type="evidence" value="ECO:0007669"/>
    <property type="project" value="InterPro"/>
</dbReference>
<evidence type="ECO:0000256" key="1">
    <source>
        <dbReference type="ARBA" id="ARBA00004479"/>
    </source>
</evidence>
<dbReference type="Gene3D" id="3.10.100.10">
    <property type="entry name" value="Mannose-Binding Protein A, subunit A"/>
    <property type="match status" value="1"/>
</dbReference>
<evidence type="ECO:0000256" key="12">
    <source>
        <dbReference type="ARBA" id="ARBA00023157"/>
    </source>
</evidence>
<dbReference type="InterPro" id="IPR049883">
    <property type="entry name" value="NOTCH1_EGF-like"/>
</dbReference>
<dbReference type="KEGG" id="muo:115465653"/>
<evidence type="ECO:0000256" key="9">
    <source>
        <dbReference type="ARBA" id="ARBA00022974"/>
    </source>
</evidence>
<evidence type="ECO:0000259" key="19">
    <source>
        <dbReference type="PROSITE" id="PS50041"/>
    </source>
</evidence>
<gene>
    <name evidence="21" type="primary">THBD</name>
</gene>
<evidence type="ECO:0000256" key="16">
    <source>
        <dbReference type="SAM" id="MobiDB-lite"/>
    </source>
</evidence>
<dbReference type="PROSITE" id="PS01187">
    <property type="entry name" value="EGF_CA"/>
    <property type="match status" value="2"/>
</dbReference>
<dbReference type="CTD" id="7056"/>